<proteinExistence type="predicted"/>
<feature type="domain" description="BZIP" evidence="2">
    <location>
        <begin position="225"/>
        <end position="288"/>
    </location>
</feature>
<sequence length="309" mass="34138">MPSPGISPSAVHAESDPAYSPKPAHSKARPEYVENDHEFNNSRRPPYYSSGITSDSQGRQPNVYSASTTSLLTSYISSHLATMAAPSPSKPRSENEALRPRVEDMSDDNYSQDEPLSLTVRKRVDSFSGNESSNSYSSADSPVSRSPPTMALPHKLRHKMPTEFGSFTSSGSYSSPVINGLAQLSEIALAQSSPMPLLKKSKHDDSYSSNGQGSDSGNGKRSMLDPKYVERRRRNNEAARKCRENRKTLTKIREAKSGYLETENNKLRSELEQLHSEMQHLKEMIDKKRETGSKDASPDSGSHSDNPQE</sequence>
<dbReference type="GO" id="GO:0003700">
    <property type="term" value="F:DNA-binding transcription factor activity"/>
    <property type="evidence" value="ECO:0007669"/>
    <property type="project" value="InterPro"/>
</dbReference>
<dbReference type="AlphaFoldDB" id="A0AA89BXJ0"/>
<reference evidence="3" key="1">
    <citation type="submission" date="2019-08" db="EMBL/GenBank/DDBJ databases">
        <title>The improved chromosome-level genome for the pearl oyster Pinctada fucata martensii using PacBio sequencing and Hi-C.</title>
        <authorList>
            <person name="Zheng Z."/>
        </authorList>
    </citation>
    <scope>NUCLEOTIDE SEQUENCE</scope>
    <source>
        <strain evidence="3">ZZ-2019</strain>
        <tissue evidence="3">Adductor muscle</tissue>
    </source>
</reference>
<accession>A0AA89BXJ0</accession>
<feature type="compositionally biased region" description="Polar residues" evidence="1">
    <location>
        <begin position="299"/>
        <end position="309"/>
    </location>
</feature>
<protein>
    <recommendedName>
        <fullName evidence="2">BZIP domain-containing protein</fullName>
    </recommendedName>
</protein>
<dbReference type="SUPFAM" id="SSF57959">
    <property type="entry name" value="Leucine zipper domain"/>
    <property type="match status" value="1"/>
</dbReference>
<evidence type="ECO:0000313" key="3">
    <source>
        <dbReference type="EMBL" id="KAK3091243.1"/>
    </source>
</evidence>
<feature type="compositionally biased region" description="Polar residues" evidence="1">
    <location>
        <begin position="50"/>
        <end position="64"/>
    </location>
</feature>
<dbReference type="Gene3D" id="1.20.5.170">
    <property type="match status" value="1"/>
</dbReference>
<dbReference type="PROSITE" id="PS50217">
    <property type="entry name" value="BZIP"/>
    <property type="match status" value="1"/>
</dbReference>
<evidence type="ECO:0000259" key="2">
    <source>
        <dbReference type="PROSITE" id="PS50217"/>
    </source>
</evidence>
<dbReference type="EMBL" id="VSWD01000010">
    <property type="protein sequence ID" value="KAK3091243.1"/>
    <property type="molecule type" value="Genomic_DNA"/>
</dbReference>
<organism evidence="3 4">
    <name type="scientific">Pinctada imbricata</name>
    <name type="common">Atlantic pearl-oyster</name>
    <name type="synonym">Pinctada martensii</name>
    <dbReference type="NCBI Taxonomy" id="66713"/>
    <lineage>
        <taxon>Eukaryota</taxon>
        <taxon>Metazoa</taxon>
        <taxon>Spiralia</taxon>
        <taxon>Lophotrochozoa</taxon>
        <taxon>Mollusca</taxon>
        <taxon>Bivalvia</taxon>
        <taxon>Autobranchia</taxon>
        <taxon>Pteriomorphia</taxon>
        <taxon>Pterioida</taxon>
        <taxon>Pterioidea</taxon>
        <taxon>Pteriidae</taxon>
        <taxon>Pinctada</taxon>
    </lineage>
</organism>
<dbReference type="Proteomes" id="UP001186944">
    <property type="component" value="Unassembled WGS sequence"/>
</dbReference>
<feature type="compositionally biased region" description="Basic and acidic residues" evidence="1">
    <location>
        <begin position="222"/>
        <end position="256"/>
    </location>
</feature>
<feature type="compositionally biased region" description="Basic and acidic residues" evidence="1">
    <location>
        <begin position="263"/>
        <end position="297"/>
    </location>
</feature>
<evidence type="ECO:0000313" key="4">
    <source>
        <dbReference type="Proteomes" id="UP001186944"/>
    </source>
</evidence>
<feature type="region of interest" description="Disordered" evidence="1">
    <location>
        <begin position="81"/>
        <end position="155"/>
    </location>
</feature>
<feature type="compositionally biased region" description="Low complexity" evidence="1">
    <location>
        <begin position="207"/>
        <end position="219"/>
    </location>
</feature>
<feature type="compositionally biased region" description="Basic and acidic residues" evidence="1">
    <location>
        <begin position="91"/>
        <end position="104"/>
    </location>
</feature>
<dbReference type="SMART" id="SM00338">
    <property type="entry name" value="BRLZ"/>
    <property type="match status" value="1"/>
</dbReference>
<feature type="region of interest" description="Disordered" evidence="1">
    <location>
        <begin position="1"/>
        <end position="65"/>
    </location>
</feature>
<comment type="caution">
    <text evidence="3">The sequence shown here is derived from an EMBL/GenBank/DDBJ whole genome shotgun (WGS) entry which is preliminary data.</text>
</comment>
<dbReference type="InterPro" id="IPR046347">
    <property type="entry name" value="bZIP_sf"/>
</dbReference>
<name>A0AA89BXJ0_PINIB</name>
<gene>
    <name evidence="3" type="ORF">FSP39_018225</name>
</gene>
<feature type="compositionally biased region" description="Basic and acidic residues" evidence="1">
    <location>
        <begin position="28"/>
        <end position="41"/>
    </location>
</feature>
<feature type="region of interest" description="Disordered" evidence="1">
    <location>
        <begin position="195"/>
        <end position="309"/>
    </location>
</feature>
<dbReference type="Pfam" id="PF07716">
    <property type="entry name" value="bZIP_2"/>
    <property type="match status" value="1"/>
</dbReference>
<evidence type="ECO:0000256" key="1">
    <source>
        <dbReference type="SAM" id="MobiDB-lite"/>
    </source>
</evidence>
<keyword evidence="4" id="KW-1185">Reference proteome</keyword>
<feature type="compositionally biased region" description="Low complexity" evidence="1">
    <location>
        <begin position="126"/>
        <end position="144"/>
    </location>
</feature>
<dbReference type="InterPro" id="IPR004827">
    <property type="entry name" value="bZIP"/>
</dbReference>